<comment type="caution">
    <text evidence="1">The sequence shown here is derived from an EMBL/GenBank/DDBJ whole genome shotgun (WGS) entry which is preliminary data.</text>
</comment>
<dbReference type="SUPFAM" id="SSF51161">
    <property type="entry name" value="Trimeric LpxA-like enzymes"/>
    <property type="match status" value="1"/>
</dbReference>
<dbReference type="CDD" id="cd04647">
    <property type="entry name" value="LbH_MAT_like"/>
    <property type="match status" value="1"/>
</dbReference>
<dbReference type="GO" id="GO:0016740">
    <property type="term" value="F:transferase activity"/>
    <property type="evidence" value="ECO:0007669"/>
    <property type="project" value="UniProtKB-KW"/>
</dbReference>
<sequence>MRRTKRYRLEGDKNPLFHIYETVSFWKTFKNTVVIEIGRFTPTARLKNTLYRRLLRMNIGEGSALAYKVVPDIMFPEHIVIGNNTIIGYNTTILTHEYLTDEYRIGPVVIGDNVMIGANCTVLPGIEIGDGAIVSAMTLVNRDVPAGAFAGGNPMVIKPVSTKS</sequence>
<reference evidence="1 2" key="1">
    <citation type="submission" date="2016-01" db="EMBL/GenBank/DDBJ databases">
        <title>Investigation of taxonomic status of Bacillus aminovorans.</title>
        <authorList>
            <person name="Verma A."/>
            <person name="Pal Y."/>
            <person name="Krishnamurthi S."/>
        </authorList>
    </citation>
    <scope>NUCLEOTIDE SEQUENCE [LARGE SCALE GENOMIC DNA]</scope>
    <source>
        <strain evidence="1 2">DSM 4337</strain>
    </source>
</reference>
<keyword evidence="1" id="KW-0808">Transferase</keyword>
<proteinExistence type="predicted"/>
<dbReference type="Pfam" id="PF14602">
    <property type="entry name" value="Hexapep_2"/>
    <property type="match status" value="1"/>
</dbReference>
<name>A0A177KNV5_9BACI</name>
<gene>
    <name evidence="1" type="ORF">AWH48_08755</name>
</gene>
<dbReference type="AlphaFoldDB" id="A0A177KNV5"/>
<dbReference type="PANTHER" id="PTHR43300">
    <property type="entry name" value="ACETYLTRANSFERASE"/>
    <property type="match status" value="1"/>
</dbReference>
<dbReference type="Gene3D" id="2.160.10.10">
    <property type="entry name" value="Hexapeptide repeat proteins"/>
    <property type="match status" value="1"/>
</dbReference>
<evidence type="ECO:0000313" key="1">
    <source>
        <dbReference type="EMBL" id="OAH54666.1"/>
    </source>
</evidence>
<dbReference type="InterPro" id="IPR001451">
    <property type="entry name" value="Hexapep"/>
</dbReference>
<evidence type="ECO:0000313" key="2">
    <source>
        <dbReference type="Proteomes" id="UP000077271"/>
    </source>
</evidence>
<dbReference type="OrthoDB" id="9801697at2"/>
<dbReference type="Proteomes" id="UP000077271">
    <property type="component" value="Unassembled WGS sequence"/>
</dbReference>
<dbReference type="InterPro" id="IPR011004">
    <property type="entry name" value="Trimer_LpxA-like_sf"/>
</dbReference>
<dbReference type="EMBL" id="LQWZ01000033">
    <property type="protein sequence ID" value="OAH54666.1"/>
    <property type="molecule type" value="Genomic_DNA"/>
</dbReference>
<protein>
    <submittedName>
        <fullName evidence="1">Acetyltransferase</fullName>
    </submittedName>
</protein>
<organism evidence="1 2">
    <name type="scientific">Domibacillus aminovorans</name>
    <dbReference type="NCBI Taxonomy" id="29332"/>
    <lineage>
        <taxon>Bacteria</taxon>
        <taxon>Bacillati</taxon>
        <taxon>Bacillota</taxon>
        <taxon>Bacilli</taxon>
        <taxon>Bacillales</taxon>
        <taxon>Bacillaceae</taxon>
        <taxon>Domibacillus</taxon>
    </lineage>
</organism>
<dbReference type="PANTHER" id="PTHR43300:SF6">
    <property type="entry name" value="ACETYLTRANSFERASE YVOF-RELATED"/>
    <property type="match status" value="1"/>
</dbReference>
<accession>A0A177KNV5</accession>
<dbReference type="InterPro" id="IPR050179">
    <property type="entry name" value="Trans_hexapeptide_repeat"/>
</dbReference>
<dbReference type="RefSeq" id="WP_018394571.1">
    <property type="nucleotide sequence ID" value="NZ_LQWZ01000033.1"/>
</dbReference>